<dbReference type="Pfam" id="PF00905">
    <property type="entry name" value="Transpeptidase"/>
    <property type="match status" value="1"/>
</dbReference>
<dbReference type="Proteomes" id="UP001183420">
    <property type="component" value="Unassembled WGS sequence"/>
</dbReference>
<proteinExistence type="predicted"/>
<dbReference type="InterPro" id="IPR001460">
    <property type="entry name" value="PCN-bd_Tpept"/>
</dbReference>
<sequence length="532" mass="54111">MLGFGAYSLLGGESEEGERGNVAATSDDEPGEGVESGPPSAEEVLQASDAFLDAWAAGDAAAAAELTDDPEAATAALTSLVEDAAVSELTVTPEAPSGERVAFTVDAVVAYEEDEAVDPADWNYSSELTVTRDATTGEPVVDWEPTVLYPGLAEGQSIVTGPADELPPVEVLDATGAALTAEDHPTLAPILDDLRERYAEQSGGSAGAETRIVDAEGETVEQLLALAEPVAGEVPTTIDPTIQAAAEAAVAGKSNASVVAIQPSTGAIQGLANSPADGFNTALEGSYAPGSTFKIVTASLLIDEGLASANAPHPCPQYFEVGGWRFQNLDEFEIEGGTFADSFAASCNTAFISQAPELSDEALGNQARDAFGLGMTWQVGTTTMDGAVPTQSDAQMAASLIGQGGVRMNPMTMASVSATVRNGGFLQPYLVPQSFDDREFATANGLSAATAEELRGLMNRTATNGTAAEAMAGLGGDIGAKTGSAEVDGQDKPNAWFTAYRNDLAVAAVVPNSGHGGSNAGPVVADVLSAAP</sequence>
<dbReference type="Gene3D" id="3.40.710.10">
    <property type="entry name" value="DD-peptidase/beta-lactamase superfamily"/>
    <property type="match status" value="1"/>
</dbReference>
<accession>A0ABU2LZV4</accession>
<evidence type="ECO:0000313" key="5">
    <source>
        <dbReference type="Proteomes" id="UP001183420"/>
    </source>
</evidence>
<keyword evidence="5" id="KW-1185">Reference proteome</keyword>
<dbReference type="Pfam" id="PF05223">
    <property type="entry name" value="MecA_N"/>
    <property type="match status" value="1"/>
</dbReference>
<evidence type="ECO:0000313" key="4">
    <source>
        <dbReference type="EMBL" id="MDT0323101.1"/>
    </source>
</evidence>
<dbReference type="InterPro" id="IPR007887">
    <property type="entry name" value="MecA_N"/>
</dbReference>
<evidence type="ECO:0000259" key="3">
    <source>
        <dbReference type="Pfam" id="PF05223"/>
    </source>
</evidence>
<evidence type="ECO:0000256" key="1">
    <source>
        <dbReference type="SAM" id="MobiDB-lite"/>
    </source>
</evidence>
<protein>
    <submittedName>
        <fullName evidence="4">Penicillin-binding transpeptidase domain-containing protein</fullName>
    </submittedName>
</protein>
<feature type="region of interest" description="Disordered" evidence="1">
    <location>
        <begin position="1"/>
        <end position="43"/>
    </location>
</feature>
<dbReference type="InterPro" id="IPR050515">
    <property type="entry name" value="Beta-lactam/transpept"/>
</dbReference>
<dbReference type="EMBL" id="JAVREM010000086">
    <property type="protein sequence ID" value="MDT0323101.1"/>
    <property type="molecule type" value="Genomic_DNA"/>
</dbReference>
<gene>
    <name evidence="4" type="ORF">RNC47_32810</name>
</gene>
<dbReference type="PANTHER" id="PTHR30627">
    <property type="entry name" value="PEPTIDOGLYCAN D,D-TRANSPEPTIDASE"/>
    <property type="match status" value="1"/>
</dbReference>
<dbReference type="SUPFAM" id="SSF56601">
    <property type="entry name" value="beta-lactamase/transpeptidase-like"/>
    <property type="match status" value="1"/>
</dbReference>
<dbReference type="PANTHER" id="PTHR30627:SF24">
    <property type="entry name" value="PENICILLIN-BINDING PROTEIN 4B"/>
    <property type="match status" value="1"/>
</dbReference>
<comment type="caution">
    <text evidence="4">The sequence shown here is derived from an EMBL/GenBank/DDBJ whole genome shotgun (WGS) entry which is preliminary data.</text>
</comment>
<dbReference type="InterPro" id="IPR012338">
    <property type="entry name" value="Beta-lactam/transpept-like"/>
</dbReference>
<feature type="domain" description="Penicillin-binding protein transpeptidase" evidence="2">
    <location>
        <begin position="257"/>
        <end position="528"/>
    </location>
</feature>
<feature type="domain" description="NTF2-like N-terminal transpeptidase" evidence="3">
    <location>
        <begin position="47"/>
        <end position="156"/>
    </location>
</feature>
<name>A0ABU2LZV4_9ACTN</name>
<evidence type="ECO:0000259" key="2">
    <source>
        <dbReference type="Pfam" id="PF00905"/>
    </source>
</evidence>
<organism evidence="4 5">
    <name type="scientific">Streptomyces millisiae</name>
    <dbReference type="NCBI Taxonomy" id="3075542"/>
    <lineage>
        <taxon>Bacteria</taxon>
        <taxon>Bacillati</taxon>
        <taxon>Actinomycetota</taxon>
        <taxon>Actinomycetes</taxon>
        <taxon>Kitasatosporales</taxon>
        <taxon>Streptomycetaceae</taxon>
        <taxon>Streptomyces</taxon>
    </lineage>
</organism>
<reference evidence="5" key="1">
    <citation type="submission" date="2023-07" db="EMBL/GenBank/DDBJ databases">
        <title>30 novel species of actinomycetes from the DSMZ collection.</title>
        <authorList>
            <person name="Nouioui I."/>
        </authorList>
    </citation>
    <scope>NUCLEOTIDE SEQUENCE [LARGE SCALE GENOMIC DNA]</scope>
    <source>
        <strain evidence="5">DSM 44918</strain>
    </source>
</reference>